<evidence type="ECO:0000313" key="5">
    <source>
        <dbReference type="Proteomes" id="UP000007879"/>
    </source>
</evidence>
<accession>A0A1X7U0P9</accession>
<keyword evidence="2" id="KW-0812">Transmembrane</keyword>
<gene>
    <name evidence="4" type="primary">109585234</name>
</gene>
<feature type="compositionally biased region" description="Basic and acidic residues" evidence="1">
    <location>
        <begin position="644"/>
        <end position="667"/>
    </location>
</feature>
<dbReference type="Proteomes" id="UP000007879">
    <property type="component" value="Unassembled WGS sequence"/>
</dbReference>
<keyword evidence="3" id="KW-0732">Signal</keyword>
<dbReference type="AlphaFoldDB" id="A0A1X7U0P9"/>
<feature type="chain" id="PRO_5010889194" evidence="3">
    <location>
        <begin position="24"/>
        <end position="667"/>
    </location>
</feature>
<sequence length="667" mass="72930">MTKTCYIAVVALCLALFTGLCRLTVLECVNEAPKCTNYSGALAYNVLAPEDVTVQTGENATFTAKSRCRLIMVFVNGCPVSVDSVRLSTHGDVHTLTYTVINASLNDSGNSIDFMMFCGGLSCYHTVYLTVLDPPIEPADIIVITTCSGFNISFISSDATVVTLTSSNGTMIYNGTVEPSVNFIEINNYVMNNEVYGLRLQSYNEAGQSQYVVENITTDSSIINFEISNVSIEYVSDVPEATVTLNVNNDCMLSIPCTVDVKCGCLRSPSVNIILNRMFQVSLDLVNYKKICDLTVEAGTLQVNKSINTTAVISFTVNSTVTHDGYFYINATLQKGVAGIMIQAQYINGSVLFNQPILRNSSSDYAGANNTTPLPNGTFYLAIYMLKSDGVSFDLSRPIRENIVITSLINPDGPVGPKDKFPTWVIILIVSVTGVAALIFVVILVPAILCWCHNRRRREEIKNRQLNGGEVDTQPELVQVDGGPQEDRQAQGCQQPPEAEPSQEDEQPPKDKQSQEDGQPQKDRQPQEDGEGPTAQAYPQPVQEDPQVKGQKCMSGHESNKFLSISKQSYPVLTKPSLPPHSPSAFEQTKTFENLSSDARVYESASINITIREDNSVSYSSTAGSDRPLLPEPAPTTSYQTTAAEEKKVNKPQKVRADSEPFEIVHI</sequence>
<evidence type="ECO:0000256" key="2">
    <source>
        <dbReference type="SAM" id="Phobius"/>
    </source>
</evidence>
<dbReference type="EnsemblMetazoa" id="XM_020001227.1">
    <property type="protein sequence ID" value="XP_019856786.1"/>
    <property type="gene ID" value="LOC109585234"/>
</dbReference>
<evidence type="ECO:0000256" key="3">
    <source>
        <dbReference type="SAM" id="SignalP"/>
    </source>
</evidence>
<feature type="region of interest" description="Disordered" evidence="1">
    <location>
        <begin position="617"/>
        <end position="667"/>
    </location>
</feature>
<reference evidence="4" key="2">
    <citation type="submission" date="2017-05" db="UniProtKB">
        <authorList>
            <consortium name="EnsemblMetazoa"/>
        </authorList>
    </citation>
    <scope>IDENTIFICATION</scope>
</reference>
<feature type="region of interest" description="Disordered" evidence="1">
    <location>
        <begin position="466"/>
        <end position="560"/>
    </location>
</feature>
<dbReference type="EnsemblMetazoa" id="Aqu2.1.20948_001">
    <property type="protein sequence ID" value="Aqu2.1.20948_001"/>
    <property type="gene ID" value="Aqu2.1.20948"/>
</dbReference>
<feature type="signal peptide" evidence="3">
    <location>
        <begin position="1"/>
        <end position="23"/>
    </location>
</feature>
<feature type="compositionally biased region" description="Basic and acidic residues" evidence="1">
    <location>
        <begin position="507"/>
        <end position="527"/>
    </location>
</feature>
<name>A0A1X7U0P9_AMPQE</name>
<keyword evidence="2" id="KW-1133">Transmembrane helix</keyword>
<organism evidence="4">
    <name type="scientific">Amphimedon queenslandica</name>
    <name type="common">Sponge</name>
    <dbReference type="NCBI Taxonomy" id="400682"/>
    <lineage>
        <taxon>Eukaryota</taxon>
        <taxon>Metazoa</taxon>
        <taxon>Porifera</taxon>
        <taxon>Demospongiae</taxon>
        <taxon>Heteroscleromorpha</taxon>
        <taxon>Haplosclerida</taxon>
        <taxon>Niphatidae</taxon>
        <taxon>Amphimedon</taxon>
    </lineage>
</organism>
<keyword evidence="5" id="KW-1185">Reference proteome</keyword>
<evidence type="ECO:0000256" key="1">
    <source>
        <dbReference type="SAM" id="MobiDB-lite"/>
    </source>
</evidence>
<feature type="transmembrane region" description="Helical" evidence="2">
    <location>
        <begin position="424"/>
        <end position="452"/>
    </location>
</feature>
<protein>
    <submittedName>
        <fullName evidence="4">Uncharacterized protein</fullName>
    </submittedName>
</protein>
<keyword evidence="2" id="KW-0472">Membrane</keyword>
<reference evidence="5" key="1">
    <citation type="journal article" date="2010" name="Nature">
        <title>The Amphimedon queenslandica genome and the evolution of animal complexity.</title>
        <authorList>
            <person name="Srivastava M."/>
            <person name="Simakov O."/>
            <person name="Chapman J."/>
            <person name="Fahey B."/>
            <person name="Gauthier M.E."/>
            <person name="Mitros T."/>
            <person name="Richards G.S."/>
            <person name="Conaco C."/>
            <person name="Dacre M."/>
            <person name="Hellsten U."/>
            <person name="Larroux C."/>
            <person name="Putnam N.H."/>
            <person name="Stanke M."/>
            <person name="Adamska M."/>
            <person name="Darling A."/>
            <person name="Degnan S.M."/>
            <person name="Oakley T.H."/>
            <person name="Plachetzki D.C."/>
            <person name="Zhai Y."/>
            <person name="Adamski M."/>
            <person name="Calcino A."/>
            <person name="Cummins S.F."/>
            <person name="Goodstein D.M."/>
            <person name="Harris C."/>
            <person name="Jackson D.J."/>
            <person name="Leys S.P."/>
            <person name="Shu S."/>
            <person name="Woodcroft B.J."/>
            <person name="Vervoort M."/>
            <person name="Kosik K.S."/>
            <person name="Manning G."/>
            <person name="Degnan B.M."/>
            <person name="Rokhsar D.S."/>
        </authorList>
    </citation>
    <scope>NUCLEOTIDE SEQUENCE [LARGE SCALE GENOMIC DNA]</scope>
</reference>
<proteinExistence type="predicted"/>
<dbReference type="KEGG" id="aqu:109585234"/>
<evidence type="ECO:0000313" key="4">
    <source>
        <dbReference type="EnsemblMetazoa" id="Aqu2.1.20948_001"/>
    </source>
</evidence>
<dbReference type="InParanoid" id="A0A1X7U0P9"/>